<name>A0A1E5UIM2_9POAL</name>
<evidence type="ECO:0000313" key="2">
    <source>
        <dbReference type="Proteomes" id="UP000095767"/>
    </source>
</evidence>
<comment type="caution">
    <text evidence="1">The sequence shown here is derived from an EMBL/GenBank/DDBJ whole genome shotgun (WGS) entry which is preliminary data.</text>
</comment>
<dbReference type="InterPro" id="IPR010535">
    <property type="entry name" value="DUF1110"/>
</dbReference>
<dbReference type="EMBL" id="LWDX02076059">
    <property type="protein sequence ID" value="OEL12719.1"/>
    <property type="molecule type" value="Genomic_DNA"/>
</dbReference>
<reference evidence="1 2" key="1">
    <citation type="submission" date="2016-09" db="EMBL/GenBank/DDBJ databases">
        <title>The draft genome of Dichanthelium oligosanthes: A C3 panicoid grass species.</title>
        <authorList>
            <person name="Studer A.J."/>
            <person name="Schnable J.C."/>
            <person name="Brutnell T.P."/>
        </authorList>
    </citation>
    <scope>NUCLEOTIDE SEQUENCE [LARGE SCALE GENOMIC DNA]</scope>
    <source>
        <strain evidence="2">cv. Kellogg 1175</strain>
        <tissue evidence="1">Leaf</tissue>
    </source>
</reference>
<dbReference type="OrthoDB" id="713843at2759"/>
<dbReference type="PANTHER" id="PTHR35356">
    <property type="entry name" value="OS01G0156300 PROTEIN-RELATED"/>
    <property type="match status" value="1"/>
</dbReference>
<organism evidence="1 2">
    <name type="scientific">Dichanthelium oligosanthes</name>
    <dbReference type="NCBI Taxonomy" id="888268"/>
    <lineage>
        <taxon>Eukaryota</taxon>
        <taxon>Viridiplantae</taxon>
        <taxon>Streptophyta</taxon>
        <taxon>Embryophyta</taxon>
        <taxon>Tracheophyta</taxon>
        <taxon>Spermatophyta</taxon>
        <taxon>Magnoliopsida</taxon>
        <taxon>Liliopsida</taxon>
        <taxon>Poales</taxon>
        <taxon>Poaceae</taxon>
        <taxon>PACMAD clade</taxon>
        <taxon>Panicoideae</taxon>
        <taxon>Panicodae</taxon>
        <taxon>Paniceae</taxon>
        <taxon>Dichantheliinae</taxon>
        <taxon>Dichanthelium</taxon>
    </lineage>
</organism>
<protein>
    <submittedName>
        <fullName evidence="1">Uncharacterized protein</fullName>
    </submittedName>
</protein>
<gene>
    <name evidence="1" type="ORF">BAE44_0026262</name>
</gene>
<proteinExistence type="predicted"/>
<accession>A0A1E5UIM2</accession>
<dbReference type="PANTHER" id="PTHR35356:SF3">
    <property type="entry name" value="OS01G0156300 PROTEIN"/>
    <property type="match status" value="1"/>
</dbReference>
<evidence type="ECO:0000313" key="1">
    <source>
        <dbReference type="EMBL" id="OEL12719.1"/>
    </source>
</evidence>
<keyword evidence="2" id="KW-1185">Reference proteome</keyword>
<sequence>MEKPAYPWTEQMLKPVEKAGDCSDSAGIVLAAALPHLESPSALRTGNAKGGGVSLIKVAEGKLEDATSDMASCASSMEAAELLDRRRGSATRHPKASLAALQASMNELQGARSRTRCAPSTGVVVT</sequence>
<dbReference type="Proteomes" id="UP000095767">
    <property type="component" value="Unassembled WGS sequence"/>
</dbReference>
<dbReference type="Pfam" id="PF06533">
    <property type="entry name" value="DUF1110"/>
    <property type="match status" value="1"/>
</dbReference>
<dbReference type="AlphaFoldDB" id="A0A1E5UIM2"/>